<dbReference type="Gramene" id="AET1Gv20509100.2">
    <property type="protein sequence ID" value="AET1Gv20509100.2"/>
    <property type="gene ID" value="AET1Gv20509100"/>
</dbReference>
<keyword evidence="7" id="KW-1185">Reference proteome</keyword>
<reference evidence="6" key="4">
    <citation type="submission" date="2019-03" db="UniProtKB">
        <authorList>
            <consortium name="EnsemblPlants"/>
        </authorList>
    </citation>
    <scope>IDENTIFICATION</scope>
</reference>
<evidence type="ECO:0000256" key="5">
    <source>
        <dbReference type="SAM" id="Phobius"/>
    </source>
</evidence>
<evidence type="ECO:0000256" key="3">
    <source>
        <dbReference type="ARBA" id="ARBA00022989"/>
    </source>
</evidence>
<feature type="transmembrane region" description="Helical" evidence="5">
    <location>
        <begin position="243"/>
        <end position="263"/>
    </location>
</feature>
<dbReference type="InterPro" id="IPR007300">
    <property type="entry name" value="CidB/LrgB"/>
</dbReference>
<feature type="transmembrane region" description="Helical" evidence="5">
    <location>
        <begin position="211"/>
        <end position="231"/>
    </location>
</feature>
<dbReference type="PANTHER" id="PTHR30249:SF0">
    <property type="entry name" value="PLASTIDAL GLYCOLATE_GLYCERATE TRANSLOCATOR 1, CHLOROPLASTIC"/>
    <property type="match status" value="1"/>
</dbReference>
<protein>
    <submittedName>
        <fullName evidence="6">Uncharacterized protein</fullName>
    </submittedName>
</protein>
<comment type="subcellular location">
    <subcellularLocation>
        <location evidence="1">Membrane</location>
        <topology evidence="1">Multi-pass membrane protein</topology>
    </subcellularLocation>
</comment>
<dbReference type="Proteomes" id="UP000015105">
    <property type="component" value="Chromosome 1D"/>
</dbReference>
<reference evidence="7" key="2">
    <citation type="journal article" date="2017" name="Nat. Plants">
        <title>The Aegilops tauschii genome reveals multiple impacts of transposons.</title>
        <authorList>
            <person name="Zhao G."/>
            <person name="Zou C."/>
            <person name="Li K."/>
            <person name="Wang K."/>
            <person name="Li T."/>
            <person name="Gao L."/>
            <person name="Zhang X."/>
            <person name="Wang H."/>
            <person name="Yang Z."/>
            <person name="Liu X."/>
            <person name="Jiang W."/>
            <person name="Mao L."/>
            <person name="Kong X."/>
            <person name="Jiao Y."/>
            <person name="Jia J."/>
        </authorList>
    </citation>
    <scope>NUCLEOTIDE SEQUENCE [LARGE SCALE GENOMIC DNA]</scope>
    <source>
        <strain evidence="7">cv. AL8/78</strain>
    </source>
</reference>
<reference evidence="7" key="1">
    <citation type="journal article" date="2014" name="Science">
        <title>Ancient hybridizations among the ancestral genomes of bread wheat.</title>
        <authorList>
            <consortium name="International Wheat Genome Sequencing Consortium,"/>
            <person name="Marcussen T."/>
            <person name="Sandve S.R."/>
            <person name="Heier L."/>
            <person name="Spannagl M."/>
            <person name="Pfeifer M."/>
            <person name="Jakobsen K.S."/>
            <person name="Wulff B.B."/>
            <person name="Steuernagel B."/>
            <person name="Mayer K.F."/>
            <person name="Olsen O.A."/>
        </authorList>
    </citation>
    <scope>NUCLEOTIDE SEQUENCE [LARGE SCALE GENOMIC DNA]</scope>
    <source>
        <strain evidence="7">cv. AL8/78</strain>
    </source>
</reference>
<dbReference type="AlphaFoldDB" id="A0A452YR80"/>
<evidence type="ECO:0000256" key="4">
    <source>
        <dbReference type="ARBA" id="ARBA00023136"/>
    </source>
</evidence>
<feature type="transmembrane region" description="Helical" evidence="5">
    <location>
        <begin position="318"/>
        <end position="336"/>
    </location>
</feature>
<dbReference type="GO" id="GO:0016020">
    <property type="term" value="C:membrane"/>
    <property type="evidence" value="ECO:0007669"/>
    <property type="project" value="UniProtKB-SubCell"/>
</dbReference>
<reference evidence="6" key="3">
    <citation type="journal article" date="2017" name="Nature">
        <title>Genome sequence of the progenitor of the wheat D genome Aegilops tauschii.</title>
        <authorList>
            <person name="Luo M.C."/>
            <person name="Gu Y.Q."/>
            <person name="Puiu D."/>
            <person name="Wang H."/>
            <person name="Twardziok S.O."/>
            <person name="Deal K.R."/>
            <person name="Huo N."/>
            <person name="Zhu T."/>
            <person name="Wang L."/>
            <person name="Wang Y."/>
            <person name="McGuire P.E."/>
            <person name="Liu S."/>
            <person name="Long H."/>
            <person name="Ramasamy R.K."/>
            <person name="Rodriguez J.C."/>
            <person name="Van S.L."/>
            <person name="Yuan L."/>
            <person name="Wang Z."/>
            <person name="Xia Z."/>
            <person name="Xiao L."/>
            <person name="Anderson O.D."/>
            <person name="Ouyang S."/>
            <person name="Liang Y."/>
            <person name="Zimin A.V."/>
            <person name="Pertea G."/>
            <person name="Qi P."/>
            <person name="Bennetzen J.L."/>
            <person name="Dai X."/>
            <person name="Dawson M.W."/>
            <person name="Muller H.G."/>
            <person name="Kugler K."/>
            <person name="Rivarola-Duarte L."/>
            <person name="Spannagl M."/>
            <person name="Mayer K.F.X."/>
            <person name="Lu F.H."/>
            <person name="Bevan M.W."/>
            <person name="Leroy P."/>
            <person name="Li P."/>
            <person name="You F.M."/>
            <person name="Sun Q."/>
            <person name="Liu Z."/>
            <person name="Lyons E."/>
            <person name="Wicker T."/>
            <person name="Salzberg S.L."/>
            <person name="Devos K.M."/>
            <person name="Dvorak J."/>
        </authorList>
    </citation>
    <scope>NUCLEOTIDE SEQUENCE [LARGE SCALE GENOMIC DNA]</scope>
    <source>
        <strain evidence="6">cv. AL8/78</strain>
    </source>
</reference>
<feature type="transmembrane region" description="Helical" evidence="5">
    <location>
        <begin position="283"/>
        <end position="306"/>
    </location>
</feature>
<evidence type="ECO:0000313" key="6">
    <source>
        <dbReference type="EnsemblPlants" id="AET1Gv20509100.2"/>
    </source>
</evidence>
<dbReference type="PANTHER" id="PTHR30249">
    <property type="entry name" value="PUTATIVE SEROTONIN TRANSPORTER"/>
    <property type="match status" value="1"/>
</dbReference>
<evidence type="ECO:0000256" key="1">
    <source>
        <dbReference type="ARBA" id="ARBA00004141"/>
    </source>
</evidence>
<reference evidence="6" key="5">
    <citation type="journal article" date="2021" name="G3 (Bethesda)">
        <title>Aegilops tauschii genome assembly Aet v5.0 features greater sequence contiguity and improved annotation.</title>
        <authorList>
            <person name="Wang L."/>
            <person name="Zhu T."/>
            <person name="Rodriguez J.C."/>
            <person name="Deal K.R."/>
            <person name="Dubcovsky J."/>
            <person name="McGuire P.E."/>
            <person name="Lux T."/>
            <person name="Spannagl M."/>
            <person name="Mayer K.F.X."/>
            <person name="Baldrich P."/>
            <person name="Meyers B.C."/>
            <person name="Huo N."/>
            <person name="Gu Y.Q."/>
            <person name="Zhou H."/>
            <person name="Devos K.M."/>
            <person name="Bennetzen J.L."/>
            <person name="Unver T."/>
            <person name="Budak H."/>
            <person name="Gulick P.J."/>
            <person name="Galiba G."/>
            <person name="Kalapos B."/>
            <person name="Nelson D.R."/>
            <person name="Li P."/>
            <person name="You F.M."/>
            <person name="Luo M.C."/>
            <person name="Dvorak J."/>
        </authorList>
    </citation>
    <scope>NUCLEOTIDE SEQUENCE [LARGE SCALE GENOMIC DNA]</scope>
    <source>
        <strain evidence="6">cv. AL8/78</strain>
    </source>
</reference>
<sequence>ARFASAARGSQPCCFRLRFCFCSTPLAGRSFMAAMMGISALRSHHPLPLSTARPATALPRATSPTSHQPSSLTLLRCRCRCRRSLPHSCCSSSPRASLSPGAPDSAAFMALAPNNAALRHRLIAPNSTAGSGDAAATGGLPSVVGIAHLAVSLGIVLATDKYLKQAFVAASIKFPSALFGMFCIFSVLLVLDTVAPALAKAFMDFFEPATLFIQRWLPLFYVPSLVVLPLAVRDVPAASGLKICLITFGGWFASLAVAGYTALTVRKIVKTELIAAEPMGKPSAFATLEFWAWGAVFVASFATAFVNPTALGTTARTCLPFMLASTVLGYMVTVWYQEIVTPDHLLRAFCKFVGGRIRVPLRVRNRCCAR</sequence>
<organism evidence="6 7">
    <name type="scientific">Aegilops tauschii subsp. strangulata</name>
    <name type="common">Goatgrass</name>
    <dbReference type="NCBI Taxonomy" id="200361"/>
    <lineage>
        <taxon>Eukaryota</taxon>
        <taxon>Viridiplantae</taxon>
        <taxon>Streptophyta</taxon>
        <taxon>Embryophyta</taxon>
        <taxon>Tracheophyta</taxon>
        <taxon>Spermatophyta</taxon>
        <taxon>Magnoliopsida</taxon>
        <taxon>Liliopsida</taxon>
        <taxon>Poales</taxon>
        <taxon>Poaceae</taxon>
        <taxon>BOP clade</taxon>
        <taxon>Pooideae</taxon>
        <taxon>Triticodae</taxon>
        <taxon>Triticeae</taxon>
        <taxon>Triticinae</taxon>
        <taxon>Aegilops</taxon>
    </lineage>
</organism>
<keyword evidence="4 5" id="KW-0472">Membrane</keyword>
<keyword evidence="3 5" id="KW-1133">Transmembrane helix</keyword>
<keyword evidence="2 5" id="KW-0812">Transmembrane</keyword>
<feature type="transmembrane region" description="Helical" evidence="5">
    <location>
        <begin position="166"/>
        <end position="191"/>
    </location>
</feature>
<name>A0A452YR80_AEGTS</name>
<proteinExistence type="predicted"/>
<feature type="transmembrane region" description="Helical" evidence="5">
    <location>
        <begin position="139"/>
        <end position="159"/>
    </location>
</feature>
<dbReference type="EnsemblPlants" id="AET1Gv20509100.2">
    <property type="protein sequence ID" value="AET1Gv20509100.2"/>
    <property type="gene ID" value="AET1Gv20509100"/>
</dbReference>
<evidence type="ECO:0000313" key="7">
    <source>
        <dbReference type="Proteomes" id="UP000015105"/>
    </source>
</evidence>
<evidence type="ECO:0000256" key="2">
    <source>
        <dbReference type="ARBA" id="ARBA00022692"/>
    </source>
</evidence>
<accession>A0A452YR80</accession>